<dbReference type="Pfam" id="PF07714">
    <property type="entry name" value="PK_Tyr_Ser-Thr"/>
    <property type="match status" value="1"/>
</dbReference>
<dbReference type="InterPro" id="IPR001245">
    <property type="entry name" value="Ser-Thr/Tyr_kinase_cat_dom"/>
</dbReference>
<protein>
    <recommendedName>
        <fullName evidence="2">Protein kinase domain-containing protein</fullName>
    </recommendedName>
</protein>
<dbReference type="InterPro" id="IPR045272">
    <property type="entry name" value="ANXUR1/2-like"/>
</dbReference>
<evidence type="ECO:0000259" key="2">
    <source>
        <dbReference type="PROSITE" id="PS50011"/>
    </source>
</evidence>
<feature type="domain" description="Protein kinase" evidence="2">
    <location>
        <begin position="1"/>
        <end position="136"/>
    </location>
</feature>
<accession>A0AAN9NKU7</accession>
<gene>
    <name evidence="3" type="ORF">VNO80_08074</name>
</gene>
<feature type="region of interest" description="Disordered" evidence="1">
    <location>
        <begin position="183"/>
        <end position="211"/>
    </location>
</feature>
<dbReference type="PROSITE" id="PS50011">
    <property type="entry name" value="PROTEIN_KINASE_DOM"/>
    <property type="match status" value="1"/>
</dbReference>
<dbReference type="AlphaFoldDB" id="A0AAN9NKU7"/>
<evidence type="ECO:0000256" key="1">
    <source>
        <dbReference type="SAM" id="MobiDB-lite"/>
    </source>
</evidence>
<dbReference type="InterPro" id="IPR011009">
    <property type="entry name" value="Kinase-like_dom_sf"/>
</dbReference>
<evidence type="ECO:0000313" key="4">
    <source>
        <dbReference type="Proteomes" id="UP001374584"/>
    </source>
</evidence>
<reference evidence="3 4" key="1">
    <citation type="submission" date="2024-01" db="EMBL/GenBank/DDBJ databases">
        <title>The genomes of 5 underutilized Papilionoideae crops provide insights into root nodulation and disease resistanc.</title>
        <authorList>
            <person name="Jiang F."/>
        </authorList>
    </citation>
    <scope>NUCLEOTIDE SEQUENCE [LARGE SCALE GENOMIC DNA]</scope>
    <source>
        <strain evidence="3">JINMINGXINNONG_FW02</strain>
        <tissue evidence="3">Leaves</tissue>
    </source>
</reference>
<sequence>MGMRPYNSNLGGWRGRLRQRVQRVKGSIGYLDPEYYKRQRLSEKSDVYSFGVVLLEVLCGRQPLLRMVEKQQVSLVDWAKHRYQKGSLGEIVDAALKGQITPQCLHKFGEVAFTCLLEDGTQRPSMNDIVGMLEFVLQLQDSANNGVMMDTCGGFENSEDMFSSSHSSVQLSDYSDSTRLNITTDDSYGSKQSDRLLPENVFSEIGDPKGR</sequence>
<dbReference type="GO" id="GO:0004714">
    <property type="term" value="F:transmembrane receptor protein tyrosine kinase activity"/>
    <property type="evidence" value="ECO:0007669"/>
    <property type="project" value="InterPro"/>
</dbReference>
<organism evidence="3 4">
    <name type="scientific">Phaseolus coccineus</name>
    <name type="common">Scarlet runner bean</name>
    <name type="synonym">Phaseolus multiflorus</name>
    <dbReference type="NCBI Taxonomy" id="3886"/>
    <lineage>
        <taxon>Eukaryota</taxon>
        <taxon>Viridiplantae</taxon>
        <taxon>Streptophyta</taxon>
        <taxon>Embryophyta</taxon>
        <taxon>Tracheophyta</taxon>
        <taxon>Spermatophyta</taxon>
        <taxon>Magnoliopsida</taxon>
        <taxon>eudicotyledons</taxon>
        <taxon>Gunneridae</taxon>
        <taxon>Pentapetalae</taxon>
        <taxon>rosids</taxon>
        <taxon>fabids</taxon>
        <taxon>Fabales</taxon>
        <taxon>Fabaceae</taxon>
        <taxon>Papilionoideae</taxon>
        <taxon>50 kb inversion clade</taxon>
        <taxon>NPAAA clade</taxon>
        <taxon>indigoferoid/millettioid clade</taxon>
        <taxon>Phaseoleae</taxon>
        <taxon>Phaseolus</taxon>
    </lineage>
</organism>
<dbReference type="GO" id="GO:0009506">
    <property type="term" value="C:plasmodesma"/>
    <property type="evidence" value="ECO:0007669"/>
    <property type="project" value="TreeGrafter"/>
</dbReference>
<evidence type="ECO:0000313" key="3">
    <source>
        <dbReference type="EMBL" id="KAK7374637.1"/>
    </source>
</evidence>
<dbReference type="EMBL" id="JAYMYR010000003">
    <property type="protein sequence ID" value="KAK7374637.1"/>
    <property type="molecule type" value="Genomic_DNA"/>
</dbReference>
<dbReference type="PANTHER" id="PTHR27003:SF434">
    <property type="entry name" value="RECEPTOR-LIKE PROTEIN KINASE FERONIA"/>
    <property type="match status" value="1"/>
</dbReference>
<dbReference type="Gene3D" id="1.10.510.10">
    <property type="entry name" value="Transferase(Phosphotransferase) domain 1"/>
    <property type="match status" value="1"/>
</dbReference>
<proteinExistence type="predicted"/>
<name>A0AAN9NKU7_PHACN</name>
<dbReference type="GO" id="GO:0005886">
    <property type="term" value="C:plasma membrane"/>
    <property type="evidence" value="ECO:0007669"/>
    <property type="project" value="TreeGrafter"/>
</dbReference>
<dbReference type="Proteomes" id="UP001374584">
    <property type="component" value="Unassembled WGS sequence"/>
</dbReference>
<dbReference type="SUPFAM" id="SSF56112">
    <property type="entry name" value="Protein kinase-like (PK-like)"/>
    <property type="match status" value="1"/>
</dbReference>
<dbReference type="GO" id="GO:0005524">
    <property type="term" value="F:ATP binding"/>
    <property type="evidence" value="ECO:0007669"/>
    <property type="project" value="InterPro"/>
</dbReference>
<comment type="caution">
    <text evidence="3">The sequence shown here is derived from an EMBL/GenBank/DDBJ whole genome shotgun (WGS) entry which is preliminary data.</text>
</comment>
<keyword evidence="4" id="KW-1185">Reference proteome</keyword>
<dbReference type="PANTHER" id="PTHR27003">
    <property type="entry name" value="OS07G0166700 PROTEIN"/>
    <property type="match status" value="1"/>
</dbReference>
<dbReference type="InterPro" id="IPR000719">
    <property type="entry name" value="Prot_kinase_dom"/>
</dbReference>